<dbReference type="GO" id="GO:0006261">
    <property type="term" value="P:DNA-templated DNA replication"/>
    <property type="evidence" value="ECO:0007669"/>
    <property type="project" value="TreeGrafter"/>
</dbReference>
<protein>
    <recommendedName>
        <fullName evidence="1">MgsA AAA+ ATPase C-terminal domain-containing protein</fullName>
    </recommendedName>
</protein>
<name>X1NW75_9ZZZZ</name>
<evidence type="ECO:0000313" key="2">
    <source>
        <dbReference type="EMBL" id="GAI31015.1"/>
    </source>
</evidence>
<organism evidence="2">
    <name type="scientific">marine sediment metagenome</name>
    <dbReference type="NCBI Taxonomy" id="412755"/>
    <lineage>
        <taxon>unclassified sequences</taxon>
        <taxon>metagenomes</taxon>
        <taxon>ecological metagenomes</taxon>
    </lineage>
</organism>
<feature type="non-terminal residue" evidence="2">
    <location>
        <position position="171"/>
    </location>
</feature>
<proteinExistence type="predicted"/>
<dbReference type="PANTHER" id="PTHR13779:SF7">
    <property type="entry name" value="ATPASE WRNIP1"/>
    <property type="match status" value="1"/>
</dbReference>
<dbReference type="InterPro" id="IPR008921">
    <property type="entry name" value="DNA_pol3_clamp-load_cplx_C"/>
</dbReference>
<dbReference type="GO" id="GO:0000731">
    <property type="term" value="P:DNA synthesis involved in DNA repair"/>
    <property type="evidence" value="ECO:0007669"/>
    <property type="project" value="TreeGrafter"/>
</dbReference>
<dbReference type="SUPFAM" id="SSF48019">
    <property type="entry name" value="post-AAA+ oligomerization domain-like"/>
    <property type="match status" value="1"/>
</dbReference>
<dbReference type="EMBL" id="BARV01015482">
    <property type="protein sequence ID" value="GAI31015.1"/>
    <property type="molecule type" value="Genomic_DNA"/>
</dbReference>
<dbReference type="AlphaFoldDB" id="X1NW75"/>
<dbReference type="GO" id="GO:0008047">
    <property type="term" value="F:enzyme activator activity"/>
    <property type="evidence" value="ECO:0007669"/>
    <property type="project" value="TreeGrafter"/>
</dbReference>
<accession>X1NW75</accession>
<feature type="domain" description="MgsA AAA+ ATPase C-terminal" evidence="1">
    <location>
        <begin position="42"/>
        <end position="165"/>
    </location>
</feature>
<comment type="caution">
    <text evidence="2">The sequence shown here is derived from an EMBL/GenBank/DDBJ whole genome shotgun (WGS) entry which is preliminary data.</text>
</comment>
<gene>
    <name evidence="2" type="ORF">S06H3_26746</name>
</gene>
<evidence type="ECO:0000259" key="1">
    <source>
        <dbReference type="Pfam" id="PF12002"/>
    </source>
</evidence>
<sequence length="171" mass="19803">MKTKNSVIMATNYQIKTKNGYDFFEVSSAFIKAIRRCLENETLYWFVELYESGYVNYLWKRIVIVASEDIGLGDPDVIVRIMALKASYDYLVKEKNTHNAETLPFIQAVLTLVKAKKSRYVDLAFSVYFKKHRDQAGKKQIPDFAKDMHTRAGKAKGRNLEHFYKEGALIN</sequence>
<dbReference type="GO" id="GO:0003677">
    <property type="term" value="F:DNA binding"/>
    <property type="evidence" value="ECO:0007669"/>
    <property type="project" value="InterPro"/>
</dbReference>
<dbReference type="PANTHER" id="PTHR13779">
    <property type="entry name" value="WERNER HELICASE-INTERACTING PROTEIN 1 FAMILY MEMBER"/>
    <property type="match status" value="1"/>
</dbReference>
<reference evidence="2" key="1">
    <citation type="journal article" date="2014" name="Front. Microbiol.">
        <title>High frequency of phylogenetically diverse reductive dehalogenase-homologous genes in deep subseafloor sedimentary metagenomes.</title>
        <authorList>
            <person name="Kawai M."/>
            <person name="Futagami T."/>
            <person name="Toyoda A."/>
            <person name="Takaki Y."/>
            <person name="Nishi S."/>
            <person name="Hori S."/>
            <person name="Arai W."/>
            <person name="Tsubouchi T."/>
            <person name="Morono Y."/>
            <person name="Uchiyama I."/>
            <person name="Ito T."/>
            <person name="Fujiyama A."/>
            <person name="Inagaki F."/>
            <person name="Takami H."/>
        </authorList>
    </citation>
    <scope>NUCLEOTIDE SEQUENCE</scope>
    <source>
        <strain evidence="2">Expedition CK06-06</strain>
    </source>
</reference>
<dbReference type="Pfam" id="PF12002">
    <property type="entry name" value="MgsA_C"/>
    <property type="match status" value="1"/>
</dbReference>
<dbReference type="Gene3D" id="1.20.272.10">
    <property type="match status" value="1"/>
</dbReference>
<dbReference type="InterPro" id="IPR051314">
    <property type="entry name" value="AAA_ATPase_RarA/MGS1/WRNIP1"/>
</dbReference>
<dbReference type="GO" id="GO:0017116">
    <property type="term" value="F:single-stranded DNA helicase activity"/>
    <property type="evidence" value="ECO:0007669"/>
    <property type="project" value="TreeGrafter"/>
</dbReference>
<dbReference type="InterPro" id="IPR021886">
    <property type="entry name" value="MgsA_C"/>
</dbReference>